<dbReference type="GO" id="GO:0005765">
    <property type="term" value="C:lysosomal membrane"/>
    <property type="evidence" value="ECO:0007669"/>
    <property type="project" value="UniProtKB-SubCell"/>
</dbReference>
<keyword evidence="7" id="KW-0771">Synaptosome</keyword>
<evidence type="ECO:0000256" key="5">
    <source>
        <dbReference type="ARBA" id="ARBA00022448"/>
    </source>
</evidence>
<feature type="transmembrane region" description="Helical" evidence="25">
    <location>
        <begin position="128"/>
        <end position="146"/>
    </location>
</feature>
<dbReference type="InterPro" id="IPR036837">
    <property type="entry name" value="Cation_efflux_CTD_sf"/>
</dbReference>
<evidence type="ECO:0000256" key="19">
    <source>
        <dbReference type="ARBA" id="ARBA00034102"/>
    </source>
</evidence>
<dbReference type="Proteomes" id="UP000472263">
    <property type="component" value="Chromosome 22"/>
</dbReference>
<accession>A0A668AS80</accession>
<keyword evidence="8 25" id="KW-0812">Transmembrane</keyword>
<dbReference type="SUPFAM" id="SSF160240">
    <property type="entry name" value="Cation efflux protein cytoplasmic domain-like"/>
    <property type="match status" value="1"/>
</dbReference>
<dbReference type="PANTHER" id="PTHR11562">
    <property type="entry name" value="CATION EFFLUX PROTEIN/ ZINC TRANSPORTER"/>
    <property type="match status" value="1"/>
</dbReference>
<evidence type="ECO:0000256" key="17">
    <source>
        <dbReference type="ARBA" id="ARBA00023228"/>
    </source>
</evidence>
<evidence type="ECO:0000313" key="28">
    <source>
        <dbReference type="Ensembl" id="ENSMMDP00005051509.1"/>
    </source>
</evidence>
<keyword evidence="6" id="KW-0050">Antiport</keyword>
<evidence type="ECO:0000256" key="12">
    <source>
        <dbReference type="ARBA" id="ARBA00022906"/>
    </source>
</evidence>
<evidence type="ECO:0000256" key="2">
    <source>
        <dbReference type="ARBA" id="ARBA00004155"/>
    </source>
</evidence>
<keyword evidence="10" id="KW-0967">Endosome</keyword>
<dbReference type="InParanoid" id="A0A668AS80"/>
<sequence>FLTSAHVTLPSTLYSQKRMGNFVVKQNKIIYTYIKNRAHGTEENMGGYAAHSLAIMTDAVHLLTDFGSIVMSLVSLWISSRPHTKTMTFGWHRAEILGVLLSVLSIWVVTGLLVVTAVHRIIDGHYEIQSQIMLITSVCAVVVNILHSHSHGFPYSQLQTGEEQRGHSHGNASVKAAFVHVVGDLLQSLGVLLAAIIIHVWPDYKIADPICTFLFSVLVLGSTFTVSKDVFRILMEGSPHHMNFNAVRESLLSMEGVKATHSLHMWGLNMSHALLSVHVAVEEDADTQTVLMKATKLLRSNFGFSTITIQVERYSPEMLHCSQCQDLTD</sequence>
<keyword evidence="9" id="KW-0479">Metal-binding</keyword>
<dbReference type="GO" id="GO:0005886">
    <property type="term" value="C:plasma membrane"/>
    <property type="evidence" value="ECO:0007669"/>
    <property type="project" value="TreeGrafter"/>
</dbReference>
<dbReference type="Ensembl" id="ENSMMDT00005052521.1">
    <property type="protein sequence ID" value="ENSMMDP00005051509.1"/>
    <property type="gene ID" value="ENSMMDG00005023272.1"/>
</dbReference>
<evidence type="ECO:0000256" key="1">
    <source>
        <dbReference type="ARBA" id="ARBA00004107"/>
    </source>
</evidence>
<evidence type="ECO:0000256" key="3">
    <source>
        <dbReference type="ARBA" id="ARBA00004644"/>
    </source>
</evidence>
<keyword evidence="18" id="KW-0968">Cytoplasmic vesicle</keyword>
<evidence type="ECO:0000256" key="20">
    <source>
        <dbReference type="ARBA" id="ARBA00037129"/>
    </source>
</evidence>
<dbReference type="GO" id="GO:0010043">
    <property type="term" value="P:response to zinc ion"/>
    <property type="evidence" value="ECO:0007669"/>
    <property type="project" value="TreeGrafter"/>
</dbReference>
<evidence type="ECO:0000256" key="7">
    <source>
        <dbReference type="ARBA" id="ARBA00022599"/>
    </source>
</evidence>
<dbReference type="GO" id="GO:0046872">
    <property type="term" value="F:metal ion binding"/>
    <property type="evidence" value="ECO:0007669"/>
    <property type="project" value="UniProtKB-KW"/>
</dbReference>
<feature type="transmembrane region" description="Helical" evidence="25">
    <location>
        <begin position="206"/>
        <end position="226"/>
    </location>
</feature>
<dbReference type="Pfam" id="PF01545">
    <property type="entry name" value="Cation_efflux"/>
    <property type="match status" value="1"/>
</dbReference>
<dbReference type="Pfam" id="PF16916">
    <property type="entry name" value="ZT_dimer"/>
    <property type="match status" value="1"/>
</dbReference>
<keyword evidence="14" id="KW-0770">Synapse</keyword>
<organism evidence="28 29">
    <name type="scientific">Myripristis murdjan</name>
    <name type="common">pinecone soldierfish</name>
    <dbReference type="NCBI Taxonomy" id="586833"/>
    <lineage>
        <taxon>Eukaryota</taxon>
        <taxon>Metazoa</taxon>
        <taxon>Chordata</taxon>
        <taxon>Craniata</taxon>
        <taxon>Vertebrata</taxon>
        <taxon>Euteleostomi</taxon>
        <taxon>Actinopterygii</taxon>
        <taxon>Neopterygii</taxon>
        <taxon>Teleostei</taxon>
        <taxon>Neoteleostei</taxon>
        <taxon>Acanthomorphata</taxon>
        <taxon>Holocentriformes</taxon>
        <taxon>Holocentridae</taxon>
        <taxon>Myripristis</taxon>
    </lineage>
</organism>
<evidence type="ECO:0000256" key="22">
    <source>
        <dbReference type="ARBA" id="ARBA00042040"/>
    </source>
</evidence>
<evidence type="ECO:0000256" key="9">
    <source>
        <dbReference type="ARBA" id="ARBA00022723"/>
    </source>
</evidence>
<reference evidence="28" key="1">
    <citation type="submission" date="2019-06" db="EMBL/GenBank/DDBJ databases">
        <authorList>
            <consortium name="Wellcome Sanger Institute Data Sharing"/>
        </authorList>
    </citation>
    <scope>NUCLEOTIDE SEQUENCE [LARGE SCALE GENOMIC DNA]</scope>
</reference>
<keyword evidence="5" id="KW-0813">Transport</keyword>
<dbReference type="InterPro" id="IPR002524">
    <property type="entry name" value="Cation_efflux"/>
</dbReference>
<reference evidence="28" key="3">
    <citation type="submission" date="2025-09" db="UniProtKB">
        <authorList>
            <consortium name="Ensembl"/>
        </authorList>
    </citation>
    <scope>IDENTIFICATION</scope>
</reference>
<comment type="subcellular location">
    <subcellularLocation>
        <location evidence="3">Cytoplasmic vesicle</location>
        <location evidence="3">Secretory vesicle</location>
        <location evidence="3">Synaptic vesicle membrane</location>
        <topology evidence="3">Multi-pass membrane protein</topology>
    </subcellularLocation>
    <subcellularLocation>
        <location evidence="1">Late endosome membrane</location>
        <topology evidence="1">Multi-pass membrane protein</topology>
    </subcellularLocation>
    <subcellularLocation>
        <location evidence="2">Lysosome membrane</location>
        <topology evidence="2">Multi-pass membrane protein</topology>
    </subcellularLocation>
    <subcellularLocation>
        <location evidence="19">Synapse</location>
        <location evidence="19">Synaptosome</location>
    </subcellularLocation>
</comment>
<proteinExistence type="inferred from homology"/>
<evidence type="ECO:0000256" key="8">
    <source>
        <dbReference type="ARBA" id="ARBA00022692"/>
    </source>
</evidence>
<dbReference type="GO" id="GO:0043005">
    <property type="term" value="C:neuron projection"/>
    <property type="evidence" value="ECO:0007669"/>
    <property type="project" value="UniProtKB-KW"/>
</dbReference>
<dbReference type="GO" id="GO:0015297">
    <property type="term" value="F:antiporter activity"/>
    <property type="evidence" value="ECO:0007669"/>
    <property type="project" value="UniProtKB-KW"/>
</dbReference>
<keyword evidence="11" id="KW-0862">Zinc</keyword>
<dbReference type="GeneTree" id="ENSGT00940000156072"/>
<evidence type="ECO:0000259" key="26">
    <source>
        <dbReference type="Pfam" id="PF01545"/>
    </source>
</evidence>
<evidence type="ECO:0000256" key="10">
    <source>
        <dbReference type="ARBA" id="ARBA00022753"/>
    </source>
</evidence>
<feature type="transmembrane region" description="Helical" evidence="25">
    <location>
        <begin position="59"/>
        <end position="78"/>
    </location>
</feature>
<evidence type="ECO:0000256" key="16">
    <source>
        <dbReference type="ARBA" id="ARBA00023136"/>
    </source>
</evidence>
<dbReference type="InterPro" id="IPR027469">
    <property type="entry name" value="Cation_efflux_TMD_sf"/>
</dbReference>
<keyword evidence="12" id="KW-0864">Zinc transport</keyword>
<reference evidence="28" key="2">
    <citation type="submission" date="2025-08" db="UniProtKB">
        <authorList>
            <consortium name="Ensembl"/>
        </authorList>
    </citation>
    <scope>IDENTIFICATION</scope>
</reference>
<evidence type="ECO:0000256" key="15">
    <source>
        <dbReference type="ARBA" id="ARBA00023065"/>
    </source>
</evidence>
<keyword evidence="15" id="KW-0406">Ion transport</keyword>
<dbReference type="NCBIfam" id="TIGR01297">
    <property type="entry name" value="CDF"/>
    <property type="match status" value="1"/>
</dbReference>
<dbReference type="GO" id="GO:0030672">
    <property type="term" value="C:synaptic vesicle membrane"/>
    <property type="evidence" value="ECO:0007669"/>
    <property type="project" value="UniProtKB-SubCell"/>
</dbReference>
<evidence type="ECO:0000313" key="29">
    <source>
        <dbReference type="Proteomes" id="UP000472263"/>
    </source>
</evidence>
<evidence type="ECO:0000256" key="11">
    <source>
        <dbReference type="ARBA" id="ARBA00022833"/>
    </source>
</evidence>
<dbReference type="GO" id="GO:0031902">
    <property type="term" value="C:late endosome membrane"/>
    <property type="evidence" value="ECO:0007669"/>
    <property type="project" value="UniProtKB-SubCell"/>
</dbReference>
<evidence type="ECO:0000256" key="18">
    <source>
        <dbReference type="ARBA" id="ARBA00023329"/>
    </source>
</evidence>
<evidence type="ECO:0000256" key="24">
    <source>
        <dbReference type="ARBA" id="ARBA00048349"/>
    </source>
</evidence>
<dbReference type="FunFam" id="1.20.1510.10:FF:000002">
    <property type="entry name" value="zinc transporter 3 isoform X1"/>
    <property type="match status" value="1"/>
</dbReference>
<evidence type="ECO:0000256" key="13">
    <source>
        <dbReference type="ARBA" id="ARBA00022989"/>
    </source>
</evidence>
<name>A0A668AS80_9TELE</name>
<comment type="catalytic activity">
    <reaction evidence="24">
        <text>Zn(2+)(in) + 2 H(+)(out) = Zn(2+)(out) + 2 H(+)(in)</text>
        <dbReference type="Rhea" id="RHEA:72627"/>
        <dbReference type="ChEBI" id="CHEBI:15378"/>
        <dbReference type="ChEBI" id="CHEBI:29105"/>
    </reaction>
</comment>
<comment type="function">
    <text evidence="20">Probable proton-coupled zinc ion antiporter mediating the import of zinc from cytoplasm into synaptic vesicles and participating to cellular zinc ion homeostasis in the brain.</text>
</comment>
<gene>
    <name evidence="28" type="primary">SLC30A2</name>
</gene>
<dbReference type="Gene3D" id="1.20.1510.10">
    <property type="entry name" value="Cation efflux protein transmembrane domain"/>
    <property type="match status" value="1"/>
</dbReference>
<dbReference type="InterPro" id="IPR050681">
    <property type="entry name" value="CDF/SLC30A"/>
</dbReference>
<dbReference type="InterPro" id="IPR058533">
    <property type="entry name" value="Cation_efflux_TM"/>
</dbReference>
<evidence type="ECO:0000259" key="27">
    <source>
        <dbReference type="Pfam" id="PF16916"/>
    </source>
</evidence>
<dbReference type="SUPFAM" id="SSF161111">
    <property type="entry name" value="Cation efflux protein transmembrane domain-like"/>
    <property type="match status" value="1"/>
</dbReference>
<evidence type="ECO:0000256" key="6">
    <source>
        <dbReference type="ARBA" id="ARBA00022449"/>
    </source>
</evidence>
<feature type="domain" description="Cation efflux protein transmembrane" evidence="26">
    <location>
        <begin position="45"/>
        <end position="235"/>
    </location>
</feature>
<feature type="domain" description="Cation efflux protein cytoplasmic" evidence="27">
    <location>
        <begin position="240"/>
        <end position="314"/>
    </location>
</feature>
<evidence type="ECO:0000256" key="21">
    <source>
        <dbReference type="ARBA" id="ARBA00040652"/>
    </source>
</evidence>
<evidence type="ECO:0000256" key="4">
    <source>
        <dbReference type="ARBA" id="ARBA00008873"/>
    </source>
</evidence>
<dbReference type="GO" id="GO:0005385">
    <property type="term" value="F:zinc ion transmembrane transporter activity"/>
    <property type="evidence" value="ECO:0007669"/>
    <property type="project" value="TreeGrafter"/>
</dbReference>
<keyword evidence="16 25" id="KW-0472">Membrane</keyword>
<protein>
    <recommendedName>
        <fullName evidence="21">Probable proton-coupled zinc antiporter SLC30A3</fullName>
    </recommendedName>
    <alternativeName>
        <fullName evidence="23">Solute carrier family 30 member 3</fullName>
    </alternativeName>
    <alternativeName>
        <fullName evidence="22">Zinc transporter 3</fullName>
    </alternativeName>
</protein>
<evidence type="ECO:0000256" key="25">
    <source>
        <dbReference type="SAM" id="Phobius"/>
    </source>
</evidence>
<dbReference type="PANTHER" id="PTHR11562:SF30">
    <property type="entry name" value="PROTON-COUPLED ZINC ANTIPORTER SLC30A3-RELATED"/>
    <property type="match status" value="1"/>
</dbReference>
<evidence type="ECO:0000256" key="23">
    <source>
        <dbReference type="ARBA" id="ARBA00042216"/>
    </source>
</evidence>
<keyword evidence="29" id="KW-1185">Reference proteome</keyword>
<evidence type="ECO:0000256" key="14">
    <source>
        <dbReference type="ARBA" id="ARBA00023018"/>
    </source>
</evidence>
<keyword evidence="13 25" id="KW-1133">Transmembrane helix</keyword>
<feature type="transmembrane region" description="Helical" evidence="25">
    <location>
        <begin position="99"/>
        <end position="122"/>
    </location>
</feature>
<dbReference type="AlphaFoldDB" id="A0A668AS80"/>
<dbReference type="InterPro" id="IPR027470">
    <property type="entry name" value="Cation_efflux_CTD"/>
</dbReference>
<feature type="transmembrane region" description="Helical" evidence="25">
    <location>
        <begin position="177"/>
        <end position="200"/>
    </location>
</feature>
<comment type="similarity">
    <text evidence="4">Belongs to the cation diffusion facilitator (CDF) transporter (TC 2.A.4) family. SLC30A subfamily.</text>
</comment>
<keyword evidence="17" id="KW-0458">Lysosome</keyword>